<dbReference type="AlphaFoldDB" id="A0A4V2DZQ2"/>
<comment type="caution">
    <text evidence="2">The sequence shown here is derived from an EMBL/GenBank/DDBJ whole genome shotgun (WGS) entry which is preliminary data.</text>
</comment>
<protein>
    <submittedName>
        <fullName evidence="2">Uncharacterized protein</fullName>
    </submittedName>
</protein>
<dbReference type="RefSeq" id="WP_130154100.1">
    <property type="nucleotide sequence ID" value="NZ_SCFB01000006.1"/>
</dbReference>
<keyword evidence="3" id="KW-1185">Reference proteome</keyword>
<feature type="region of interest" description="Disordered" evidence="1">
    <location>
        <begin position="259"/>
        <end position="291"/>
    </location>
</feature>
<sequence>MTRPRQLRSSKFKAFAIAEATTRSLATALGCIPAKVNLNGDAIADGNDKVIPIASMVANNTVAVTNMQLTQAVDKLMECRFGYTALSESRKFGGATGAKLMSAAEPTAATAIDLDGFSNIQLTINAGACPNTFFTTGQSLVKIDWITPAEKLGMFLRTVFGISYTAYQGYFPDSLSLADSGAVLTTVLDNVLARGTSNTKTTFSTEGVFGRINLNPNLKNPVNYLTASFIVGNTLSDLSNRKYDVARLRALITDVFTIPAPPPPPAPDSTPSTIGDDRSSVPTGSELFGGK</sequence>
<evidence type="ECO:0000256" key="1">
    <source>
        <dbReference type="SAM" id="MobiDB-lite"/>
    </source>
</evidence>
<accession>A0A4V2DZQ2</accession>
<dbReference type="EMBL" id="SCFB01000006">
    <property type="protein sequence ID" value="RZI45847.1"/>
    <property type="molecule type" value="Genomic_DNA"/>
</dbReference>
<reference evidence="2 3" key="1">
    <citation type="submission" date="2018-10" db="EMBL/GenBank/DDBJ databases">
        <title>An updated phylogeny of the Alphaproteobacteria reveals that the parasitic Rickettsiales and Holosporales have independent origins.</title>
        <authorList>
            <person name="Munoz-Gomez S.A."/>
            <person name="Hess S."/>
            <person name="Burger G."/>
            <person name="Lang B.F."/>
            <person name="Susko E."/>
            <person name="Slamovits C.H."/>
            <person name="Roger A.J."/>
        </authorList>
    </citation>
    <scope>NUCLEOTIDE SEQUENCE [LARGE SCALE GENOMIC DNA]</scope>
    <source>
        <strain evidence="2">HOLO01</strain>
    </source>
</reference>
<gene>
    <name evidence="2" type="ORF">EQU50_05280</name>
</gene>
<proteinExistence type="predicted"/>
<name>A0A4V2DZQ2_9PROT</name>
<dbReference type="Proteomes" id="UP000293550">
    <property type="component" value="Unassembled WGS sequence"/>
</dbReference>
<feature type="compositionally biased region" description="Pro residues" evidence="1">
    <location>
        <begin position="259"/>
        <end position="268"/>
    </location>
</feature>
<evidence type="ECO:0000313" key="2">
    <source>
        <dbReference type="EMBL" id="RZI45847.1"/>
    </source>
</evidence>
<evidence type="ECO:0000313" key="3">
    <source>
        <dbReference type="Proteomes" id="UP000293550"/>
    </source>
</evidence>
<organism evidence="2 3">
    <name type="scientific">Candidatus Finniella inopinata</name>
    <dbReference type="NCBI Taxonomy" id="1696036"/>
    <lineage>
        <taxon>Bacteria</taxon>
        <taxon>Pseudomonadati</taxon>
        <taxon>Pseudomonadota</taxon>
        <taxon>Alphaproteobacteria</taxon>
        <taxon>Holosporales</taxon>
        <taxon>Candidatus Paracaedibacteraceae</taxon>
        <taxon>Candidatus Finniella</taxon>
    </lineage>
</organism>